<sequence>MPAPAEVQTATLQRFLDAWKRWDAQAWLAEFSDDFTQVTLPLNLGVPSRPRAQVEQVLPALMATVKSYELTIRHVVHDAASNKAAIYTSSTGTLPWGPWQMDYAAFVTFTETGDKIAAVEEMLDTATLREFGPKFQQYLEANGGPAAVAAGAGQ</sequence>
<name>A0A9P3EP00_9EURO</name>
<dbReference type="AlphaFoldDB" id="A0A9P3EP00"/>
<comment type="pathway">
    <text evidence="1">Secondary metabolite biosynthesis.</text>
</comment>
<dbReference type="InterPro" id="IPR037401">
    <property type="entry name" value="SnoaL-like"/>
</dbReference>
<accession>A0A9P3EP00</accession>
<keyword evidence="4" id="KW-1185">Reference proteome</keyword>
<dbReference type="GO" id="GO:0004497">
    <property type="term" value="F:monooxygenase activity"/>
    <property type="evidence" value="ECO:0007669"/>
    <property type="project" value="UniProtKB-KW"/>
</dbReference>
<dbReference type="RefSeq" id="XP_043152296.1">
    <property type="nucleotide sequence ID" value="XM_043296361.1"/>
</dbReference>
<keyword evidence="3" id="KW-0560">Oxidoreductase</keyword>
<protein>
    <submittedName>
        <fullName evidence="3">Monooxygenase AgnL5</fullName>
    </submittedName>
</protein>
<dbReference type="GeneID" id="66998661"/>
<dbReference type="Gene3D" id="3.10.450.50">
    <property type="match status" value="1"/>
</dbReference>
<dbReference type="PANTHER" id="PTHR39598:SF1">
    <property type="entry name" value="AUSTINOID BIOSYNTHESIS CLUSTERS PROTEIN F-RELATED"/>
    <property type="match status" value="1"/>
</dbReference>
<dbReference type="EMBL" id="BHVY01000001">
    <property type="protein sequence ID" value="GIJ81549.1"/>
    <property type="molecule type" value="Genomic_DNA"/>
</dbReference>
<comment type="caution">
    <text evidence="3">The sequence shown here is derived from an EMBL/GenBank/DDBJ whole genome shotgun (WGS) entry which is preliminary data.</text>
</comment>
<proteinExistence type="predicted"/>
<feature type="domain" description="SnoaL-like" evidence="2">
    <location>
        <begin position="13"/>
        <end position="118"/>
    </location>
</feature>
<dbReference type="InterPro" id="IPR050977">
    <property type="entry name" value="Fungal_Meroterpenoid_Isomerase"/>
</dbReference>
<organism evidence="3 4">
    <name type="scientific">Aspergillus pseudoviridinutans</name>
    <dbReference type="NCBI Taxonomy" id="1517512"/>
    <lineage>
        <taxon>Eukaryota</taxon>
        <taxon>Fungi</taxon>
        <taxon>Dikarya</taxon>
        <taxon>Ascomycota</taxon>
        <taxon>Pezizomycotina</taxon>
        <taxon>Eurotiomycetes</taxon>
        <taxon>Eurotiomycetidae</taxon>
        <taxon>Eurotiales</taxon>
        <taxon>Aspergillaceae</taxon>
        <taxon>Aspergillus</taxon>
        <taxon>Aspergillus subgen. Fumigati</taxon>
    </lineage>
</organism>
<keyword evidence="3" id="KW-0503">Monooxygenase</keyword>
<gene>
    <name evidence="3" type="ORF">Asppvi_000048</name>
</gene>
<evidence type="ECO:0000256" key="1">
    <source>
        <dbReference type="ARBA" id="ARBA00005179"/>
    </source>
</evidence>
<evidence type="ECO:0000259" key="2">
    <source>
        <dbReference type="Pfam" id="PF12680"/>
    </source>
</evidence>
<dbReference type="PANTHER" id="PTHR39598">
    <property type="entry name" value="AUSTINOL SYNTHESIS PROTEIN F-RELATED"/>
    <property type="match status" value="1"/>
</dbReference>
<evidence type="ECO:0000313" key="4">
    <source>
        <dbReference type="Proteomes" id="UP001043456"/>
    </source>
</evidence>
<dbReference type="Pfam" id="PF12680">
    <property type="entry name" value="SnoaL_2"/>
    <property type="match status" value="1"/>
</dbReference>
<dbReference type="InterPro" id="IPR032710">
    <property type="entry name" value="NTF2-like_dom_sf"/>
</dbReference>
<dbReference type="Proteomes" id="UP001043456">
    <property type="component" value="Unassembled WGS sequence"/>
</dbReference>
<dbReference type="OrthoDB" id="3758478at2759"/>
<reference evidence="3 4" key="1">
    <citation type="submission" date="2018-10" db="EMBL/GenBank/DDBJ databases">
        <title>Pan-genome distribution and transcriptional activeness of fungal secondary metabolism genes in Aspergillus section Fumigati.</title>
        <authorList>
            <person name="Takahashi H."/>
            <person name="Umemura M."/>
            <person name="Ninomiya A."/>
            <person name="Kusuya Y."/>
            <person name="Urayama S."/>
            <person name="Shimizu M."/>
            <person name="Watanabe A."/>
            <person name="Kamei K."/>
            <person name="Yaguchi T."/>
            <person name="Hagiwara D."/>
        </authorList>
    </citation>
    <scope>NUCLEOTIDE SEQUENCE [LARGE SCALE GENOMIC DNA]</scope>
    <source>
        <strain evidence="3 4">IFM 55266</strain>
    </source>
</reference>
<dbReference type="SUPFAM" id="SSF54427">
    <property type="entry name" value="NTF2-like"/>
    <property type="match status" value="1"/>
</dbReference>
<evidence type="ECO:0000313" key="3">
    <source>
        <dbReference type="EMBL" id="GIJ81549.1"/>
    </source>
</evidence>